<dbReference type="Proteomes" id="UP001529510">
    <property type="component" value="Unassembled WGS sequence"/>
</dbReference>
<dbReference type="AlphaFoldDB" id="A0ABD0MG56"/>
<reference evidence="1 2" key="1">
    <citation type="submission" date="2024-05" db="EMBL/GenBank/DDBJ databases">
        <title>Genome sequencing and assembly of Indian major carp, Cirrhinus mrigala (Hamilton, 1822).</title>
        <authorList>
            <person name="Mohindra V."/>
            <person name="Chowdhury L.M."/>
            <person name="Lal K."/>
            <person name="Jena J.K."/>
        </authorList>
    </citation>
    <scope>NUCLEOTIDE SEQUENCE [LARGE SCALE GENOMIC DNA]</scope>
    <source>
        <strain evidence="1">CM1030</strain>
        <tissue evidence="1">Blood</tissue>
    </source>
</reference>
<dbReference type="EMBL" id="JAMKFB020000485">
    <property type="protein sequence ID" value="KAL0149219.1"/>
    <property type="molecule type" value="Genomic_DNA"/>
</dbReference>
<accession>A0ABD0MG56</accession>
<protein>
    <submittedName>
        <fullName evidence="1">Uncharacterized protein</fullName>
    </submittedName>
</protein>
<sequence length="52" mass="5887">SEPAASTVPHPESRILRPLVFRDSATFQIGSDKHMDKHVKNRNTVSILNFIQ</sequence>
<organism evidence="1 2">
    <name type="scientific">Cirrhinus mrigala</name>
    <name type="common">Mrigala</name>
    <dbReference type="NCBI Taxonomy" id="683832"/>
    <lineage>
        <taxon>Eukaryota</taxon>
        <taxon>Metazoa</taxon>
        <taxon>Chordata</taxon>
        <taxon>Craniata</taxon>
        <taxon>Vertebrata</taxon>
        <taxon>Euteleostomi</taxon>
        <taxon>Actinopterygii</taxon>
        <taxon>Neopterygii</taxon>
        <taxon>Teleostei</taxon>
        <taxon>Ostariophysi</taxon>
        <taxon>Cypriniformes</taxon>
        <taxon>Cyprinidae</taxon>
        <taxon>Labeoninae</taxon>
        <taxon>Labeonini</taxon>
        <taxon>Cirrhinus</taxon>
    </lineage>
</organism>
<comment type="caution">
    <text evidence="1">The sequence shown here is derived from an EMBL/GenBank/DDBJ whole genome shotgun (WGS) entry which is preliminary data.</text>
</comment>
<evidence type="ECO:0000313" key="1">
    <source>
        <dbReference type="EMBL" id="KAL0149219.1"/>
    </source>
</evidence>
<name>A0ABD0MG56_CIRMR</name>
<feature type="non-terminal residue" evidence="1">
    <location>
        <position position="1"/>
    </location>
</feature>
<evidence type="ECO:0000313" key="2">
    <source>
        <dbReference type="Proteomes" id="UP001529510"/>
    </source>
</evidence>
<proteinExistence type="predicted"/>
<gene>
    <name evidence="1" type="ORF">M9458_055453</name>
</gene>
<keyword evidence="2" id="KW-1185">Reference proteome</keyword>